<protein>
    <submittedName>
        <fullName evidence="1">Uncharacterized protein</fullName>
    </submittedName>
</protein>
<sequence length="176" mass="19884">MWISWNKVSPRLTRAISPKPGSLGGRFSVCQSWCCGFVTELRPLVCGDDLLHSIILSRVSSLVLRDDAASSTLDHLSWLRCLTPAALPCSQPKDPLRTTTQLHPTIYLQKSERFSGVTSAQTQRRYPTNPRGNLPRENGWQLRVLDDYRELIDLTMKDVYPILRVDDVMGTLQSSK</sequence>
<name>A0ABY6K4I9_9ARAC</name>
<dbReference type="EMBL" id="CP092864">
    <property type="protein sequence ID" value="UYV63413.1"/>
    <property type="molecule type" value="Genomic_DNA"/>
</dbReference>
<proteinExistence type="predicted"/>
<gene>
    <name evidence="1" type="ORF">LAZ67_2004007</name>
</gene>
<accession>A0ABY6K4I9</accession>
<evidence type="ECO:0000313" key="2">
    <source>
        <dbReference type="Proteomes" id="UP001235939"/>
    </source>
</evidence>
<reference evidence="1 2" key="1">
    <citation type="submission" date="2022-01" db="EMBL/GenBank/DDBJ databases">
        <title>A chromosomal length assembly of Cordylochernes scorpioides.</title>
        <authorList>
            <person name="Zeh D."/>
            <person name="Zeh J."/>
        </authorList>
    </citation>
    <scope>NUCLEOTIDE SEQUENCE [LARGE SCALE GENOMIC DNA]</scope>
    <source>
        <strain evidence="1">IN4F17</strain>
        <tissue evidence="1">Whole Body</tissue>
    </source>
</reference>
<dbReference type="Proteomes" id="UP001235939">
    <property type="component" value="Chromosome 02"/>
</dbReference>
<keyword evidence="2" id="KW-1185">Reference proteome</keyword>
<evidence type="ECO:0000313" key="1">
    <source>
        <dbReference type="EMBL" id="UYV63413.1"/>
    </source>
</evidence>
<organism evidence="1 2">
    <name type="scientific">Cordylochernes scorpioides</name>
    <dbReference type="NCBI Taxonomy" id="51811"/>
    <lineage>
        <taxon>Eukaryota</taxon>
        <taxon>Metazoa</taxon>
        <taxon>Ecdysozoa</taxon>
        <taxon>Arthropoda</taxon>
        <taxon>Chelicerata</taxon>
        <taxon>Arachnida</taxon>
        <taxon>Pseudoscorpiones</taxon>
        <taxon>Cheliferoidea</taxon>
        <taxon>Chernetidae</taxon>
        <taxon>Cordylochernes</taxon>
    </lineage>
</organism>